<proteinExistence type="predicted"/>
<evidence type="ECO:0000313" key="1">
    <source>
        <dbReference type="EMBL" id="MCI0183410.1"/>
    </source>
</evidence>
<accession>A0A9X1V9X4</accession>
<organism evidence="1 2">
    <name type="scientific">Sulfoacidibacillus ferrooxidans</name>
    <dbReference type="NCBI Taxonomy" id="2005001"/>
    <lineage>
        <taxon>Bacteria</taxon>
        <taxon>Bacillati</taxon>
        <taxon>Bacillota</taxon>
        <taxon>Bacilli</taxon>
        <taxon>Bacillales</taxon>
        <taxon>Alicyclobacillaceae</taxon>
        <taxon>Sulfoacidibacillus</taxon>
    </lineage>
</organism>
<dbReference type="Proteomes" id="UP001139263">
    <property type="component" value="Unassembled WGS sequence"/>
</dbReference>
<protein>
    <submittedName>
        <fullName evidence="1">Uncharacterized protein</fullName>
    </submittedName>
</protein>
<evidence type="ECO:0000313" key="2">
    <source>
        <dbReference type="Proteomes" id="UP001139263"/>
    </source>
</evidence>
<reference evidence="1" key="1">
    <citation type="submission" date="2022-03" db="EMBL/GenBank/DDBJ databases">
        <title>Draft Genome Sequence of Firmicute Strain S0AB, a Heterotrophic Iron/Sulfur-Oxidizing Extreme Acidophile.</title>
        <authorList>
            <person name="Vergara E."/>
            <person name="Pakostova E."/>
            <person name="Johnson D.B."/>
            <person name="Holmes D.S."/>
        </authorList>
    </citation>
    <scope>NUCLEOTIDE SEQUENCE</scope>
    <source>
        <strain evidence="1">S0AB</strain>
    </source>
</reference>
<dbReference type="EMBL" id="JALBUF010000004">
    <property type="protein sequence ID" value="MCI0183410.1"/>
    <property type="molecule type" value="Genomic_DNA"/>
</dbReference>
<gene>
    <name evidence="1" type="ORF">MM817_01687</name>
</gene>
<dbReference type="AlphaFoldDB" id="A0A9X1V9X4"/>
<sequence>MPRGYSNIGGIKFRNGKPFAMSSVGNTSGYVTYGAYFHSPEGQFKASIYLQFSVPVKLEVWNDTTDQLVSQRSLPSTTSKKRVNWVFDNDSYVHAFDYRGYGLFKVDSVPTNLNDVLEIRVWAPIHSKITIFNENLLLQR</sequence>
<keyword evidence="2" id="KW-1185">Reference proteome</keyword>
<comment type="caution">
    <text evidence="1">The sequence shown here is derived from an EMBL/GenBank/DDBJ whole genome shotgun (WGS) entry which is preliminary data.</text>
</comment>
<name>A0A9X1V9X4_9BACL</name>